<organism evidence="4 5">
    <name type="scientific">Sphingomonas sanguinis</name>
    <dbReference type="NCBI Taxonomy" id="33051"/>
    <lineage>
        <taxon>Bacteria</taxon>
        <taxon>Pseudomonadati</taxon>
        <taxon>Pseudomonadota</taxon>
        <taxon>Alphaproteobacteria</taxon>
        <taxon>Sphingomonadales</taxon>
        <taxon>Sphingomonadaceae</taxon>
        <taxon>Sphingomonas</taxon>
    </lineage>
</organism>
<protein>
    <submittedName>
        <fullName evidence="4">Phosphatase PAP2 family protein</fullName>
    </submittedName>
</protein>
<feature type="transmembrane region" description="Helical" evidence="1">
    <location>
        <begin position="247"/>
        <end position="264"/>
    </location>
</feature>
<reference evidence="5 6" key="1">
    <citation type="submission" date="2020-05" db="EMBL/GenBank/DDBJ databases">
        <title>Draft Genome Sequences of Sphingomonas sp. Isolated from the International Space Station.</title>
        <authorList>
            <person name="Bijlani S."/>
            <person name="Singh N.K."/>
            <person name="Mason C.E."/>
            <person name="Wang C.C."/>
            <person name="Venkateswaran K."/>
        </authorList>
    </citation>
    <scope>NUCLEOTIDE SEQUENCE [LARGE SCALE GENOMIC DNA]</scope>
    <source>
        <strain evidence="3 6">IIF7SW-B5</strain>
        <strain evidence="4">ISS-IIF7SWP</strain>
    </source>
</reference>
<evidence type="ECO:0000259" key="2">
    <source>
        <dbReference type="Pfam" id="PF14378"/>
    </source>
</evidence>
<evidence type="ECO:0000313" key="5">
    <source>
        <dbReference type="Proteomes" id="UP000531581"/>
    </source>
</evidence>
<keyword evidence="1" id="KW-0812">Transmembrane</keyword>
<evidence type="ECO:0000256" key="1">
    <source>
        <dbReference type="SAM" id="Phobius"/>
    </source>
</evidence>
<dbReference type="GO" id="GO:0016020">
    <property type="term" value="C:membrane"/>
    <property type="evidence" value="ECO:0007669"/>
    <property type="project" value="UniProtKB-SubCell"/>
</dbReference>
<feature type="transmembrane region" description="Helical" evidence="1">
    <location>
        <begin position="159"/>
        <end position="180"/>
    </location>
</feature>
<evidence type="ECO:0000313" key="4">
    <source>
        <dbReference type="EMBL" id="NVP31396.1"/>
    </source>
</evidence>
<accession>A0A7Y7US56</accession>
<dbReference type="Proteomes" id="UP000531581">
    <property type="component" value="Unassembled WGS sequence"/>
</dbReference>
<keyword evidence="6" id="KW-1185">Reference proteome</keyword>
<dbReference type="Proteomes" id="UP000557656">
    <property type="component" value="Unassembled WGS sequence"/>
</dbReference>
<feature type="transmembrane region" description="Helical" evidence="1">
    <location>
        <begin position="135"/>
        <end position="152"/>
    </location>
</feature>
<feature type="domain" description="Inositolphosphotransferase Aur1/Ipt1" evidence="2">
    <location>
        <begin position="103"/>
        <end position="286"/>
    </location>
</feature>
<evidence type="ECO:0000313" key="6">
    <source>
        <dbReference type="Proteomes" id="UP000557656"/>
    </source>
</evidence>
<feature type="transmembrane region" description="Helical" evidence="1">
    <location>
        <begin position="270"/>
        <end position="288"/>
    </location>
</feature>
<dbReference type="AlphaFoldDB" id="A0A7Y7US56"/>
<dbReference type="InterPro" id="IPR026841">
    <property type="entry name" value="Aur1/Ipt1"/>
</dbReference>
<gene>
    <name evidence="3" type="ORF">HKX05_04750</name>
    <name evidence="4" type="ORF">HLV41_10110</name>
</gene>
<feature type="transmembrane region" description="Helical" evidence="1">
    <location>
        <begin position="12"/>
        <end position="34"/>
    </location>
</feature>
<dbReference type="RefSeq" id="WP_061780099.1">
    <property type="nucleotide sequence ID" value="NZ_JABEOV010000006.1"/>
</dbReference>
<feature type="transmembrane region" description="Helical" evidence="1">
    <location>
        <begin position="69"/>
        <end position="92"/>
    </location>
</feature>
<dbReference type="EMBL" id="JABYQV010000006">
    <property type="protein sequence ID" value="NVP31396.1"/>
    <property type="molecule type" value="Genomic_DNA"/>
</dbReference>
<feature type="transmembrane region" description="Helical" evidence="1">
    <location>
        <begin position="218"/>
        <end position="240"/>
    </location>
</feature>
<sequence length="311" mass="34039">MRLLMDRQAFRDYLWLASLGAVGLCIFAAMISGFRLSAGSATQLASIVIVMIISLGIRPDRFGRLQPVVQIVDATLMFAVIGMVGAVASYIAMHHSGLLMDQALDRMDALMGFRWPAIRAFVDARPTLLAALENAYFLCFRIPLVVIVLLALTGRSERLYRFLAVYAVALALTVFVAFFFPAEAAFAFYEYQDVPNLGQHYGKIIAELRSNRFYEVDLYDLGGIVTFPSFHASMAVIFAWAAWPVRVARVPMVLANAVMGVSAVPIGGHYVVDLFGGTAVAIASILVVRRRSMSTSTVSDGLIDLLRPVNS</sequence>
<comment type="caution">
    <text evidence="4">The sequence shown here is derived from an EMBL/GenBank/DDBJ whole genome shotgun (WGS) entry which is preliminary data.</text>
</comment>
<dbReference type="GeneID" id="78486262"/>
<dbReference type="Pfam" id="PF14378">
    <property type="entry name" value="PAP2_3"/>
    <property type="match status" value="1"/>
</dbReference>
<name>A0A7Y7US56_9SPHN</name>
<keyword evidence="1" id="KW-0472">Membrane</keyword>
<evidence type="ECO:0000313" key="3">
    <source>
        <dbReference type="EMBL" id="NNG52653.1"/>
    </source>
</evidence>
<proteinExistence type="predicted"/>
<keyword evidence="1" id="KW-1133">Transmembrane helix</keyword>
<feature type="transmembrane region" description="Helical" evidence="1">
    <location>
        <begin position="40"/>
        <end position="57"/>
    </location>
</feature>
<dbReference type="EMBL" id="JABEOV010000006">
    <property type="protein sequence ID" value="NNG52653.1"/>
    <property type="molecule type" value="Genomic_DNA"/>
</dbReference>